<dbReference type="PROSITE" id="PS50030">
    <property type="entry name" value="UBA"/>
    <property type="match status" value="1"/>
</dbReference>
<dbReference type="Pfam" id="PF13920">
    <property type="entry name" value="zf-C3HC4_3"/>
    <property type="match status" value="1"/>
</dbReference>
<sequence>MLEISYLKNRPLNSFSTIEDVVKILRRSEKISSFEELDLEHVLSQFPYQTVNLLTLMDSSDWQQIDLPLICKLLLKKIMKQCAPLKKLFCIESEFNGGRKINLYPLNRPIEYFVSMGYDRFEALKALVATNLESKETALKYLSTKKESIELQKNFLENCSKHYSLRNRLFSSANTNKQTDTITLEQNIFLLKKRLLLEIRNSEGIEEKIFRQTRENEIDVYCAFLEGIISASNLNVEFLGRIDKYRRDRNINKEVHYKSLKKLGTTEEALKNMTKCEDEAEIANNCSICFEGPKTHLILGKKMCMHLCLCGKCSKAVLNTENPRCPVCFDDIVRIQMVKFE</sequence>
<proteinExistence type="predicted"/>
<dbReference type="Gene3D" id="3.30.40.10">
    <property type="entry name" value="Zinc/RING finger domain, C3HC4 (zinc finger)"/>
    <property type="match status" value="1"/>
</dbReference>
<dbReference type="Proteomes" id="UP001439008">
    <property type="component" value="Unassembled WGS sequence"/>
</dbReference>
<evidence type="ECO:0000313" key="5">
    <source>
        <dbReference type="Proteomes" id="UP001439008"/>
    </source>
</evidence>
<keyword evidence="5" id="KW-1185">Reference proteome</keyword>
<dbReference type="InterPro" id="IPR009060">
    <property type="entry name" value="UBA-like_sf"/>
</dbReference>
<evidence type="ECO:0000259" key="2">
    <source>
        <dbReference type="PROSITE" id="PS50030"/>
    </source>
</evidence>
<feature type="domain" description="UBA" evidence="2">
    <location>
        <begin position="105"/>
        <end position="145"/>
    </location>
</feature>
<comment type="caution">
    <text evidence="4">The sequence shown here is derived from an EMBL/GenBank/DDBJ whole genome shotgun (WGS) entry which is preliminary data.</text>
</comment>
<keyword evidence="1" id="KW-0479">Metal-binding</keyword>
<dbReference type="EMBL" id="JBDODL010000605">
    <property type="protein sequence ID" value="MES1920312.1"/>
    <property type="molecule type" value="Genomic_DNA"/>
</dbReference>
<protein>
    <recommendedName>
        <fullName evidence="6">RING-type domain-containing protein</fullName>
    </recommendedName>
</protein>
<gene>
    <name evidence="4" type="ORF">MHBO_001995</name>
</gene>
<feature type="domain" description="RING-type" evidence="3">
    <location>
        <begin position="286"/>
        <end position="328"/>
    </location>
</feature>
<evidence type="ECO:0000313" key="4">
    <source>
        <dbReference type="EMBL" id="MES1920312.1"/>
    </source>
</evidence>
<dbReference type="InterPro" id="IPR013083">
    <property type="entry name" value="Znf_RING/FYVE/PHD"/>
</dbReference>
<keyword evidence="1" id="KW-0863">Zinc-finger</keyword>
<accession>A0ABV2AKW9</accession>
<organism evidence="4 5">
    <name type="scientific">Bonamia ostreae</name>
    <dbReference type="NCBI Taxonomy" id="126728"/>
    <lineage>
        <taxon>Eukaryota</taxon>
        <taxon>Sar</taxon>
        <taxon>Rhizaria</taxon>
        <taxon>Endomyxa</taxon>
        <taxon>Ascetosporea</taxon>
        <taxon>Haplosporida</taxon>
        <taxon>Bonamia</taxon>
    </lineage>
</organism>
<keyword evidence="1" id="KW-0862">Zinc</keyword>
<evidence type="ECO:0008006" key="6">
    <source>
        <dbReference type="Google" id="ProtNLM"/>
    </source>
</evidence>
<dbReference type="PROSITE" id="PS50089">
    <property type="entry name" value="ZF_RING_2"/>
    <property type="match status" value="1"/>
</dbReference>
<evidence type="ECO:0000259" key="3">
    <source>
        <dbReference type="PROSITE" id="PS50089"/>
    </source>
</evidence>
<dbReference type="InterPro" id="IPR015940">
    <property type="entry name" value="UBA"/>
</dbReference>
<dbReference type="InterPro" id="IPR001841">
    <property type="entry name" value="Znf_RING"/>
</dbReference>
<reference evidence="4 5" key="1">
    <citation type="journal article" date="2024" name="BMC Biol.">
        <title>Comparative genomics of Ascetosporea gives new insight into the evolutionary basis for animal parasitism in Rhizaria.</title>
        <authorList>
            <person name="Hiltunen Thoren M."/>
            <person name="Onut-Brannstrom I."/>
            <person name="Alfjorden A."/>
            <person name="Peckova H."/>
            <person name="Swords F."/>
            <person name="Hooper C."/>
            <person name="Holzer A.S."/>
            <person name="Bass D."/>
            <person name="Burki F."/>
        </authorList>
    </citation>
    <scope>NUCLEOTIDE SEQUENCE [LARGE SCALE GENOMIC DNA]</scope>
    <source>
        <strain evidence="4">20-A016</strain>
    </source>
</reference>
<evidence type="ECO:0000256" key="1">
    <source>
        <dbReference type="PROSITE-ProRule" id="PRU00175"/>
    </source>
</evidence>
<name>A0ABV2AKW9_9EUKA</name>
<dbReference type="SUPFAM" id="SSF57850">
    <property type="entry name" value="RING/U-box"/>
    <property type="match status" value="1"/>
</dbReference>
<dbReference type="SUPFAM" id="SSF46934">
    <property type="entry name" value="UBA-like"/>
    <property type="match status" value="1"/>
</dbReference>